<proteinExistence type="predicted"/>
<accession>A0A160LJX0</accession>
<gene>
    <name evidence="1" type="ORF">ATN07_32785</name>
</gene>
<dbReference type="EMBL" id="CP013278">
    <property type="protein sequence ID" value="AND28506.1"/>
    <property type="molecule type" value="Genomic_DNA"/>
</dbReference>
<name>A0A160LJX0_BACTI</name>
<organism evidence="1">
    <name type="scientific">Bacillus thuringiensis subsp. israelensis</name>
    <dbReference type="NCBI Taxonomy" id="1430"/>
    <lineage>
        <taxon>Bacteria</taxon>
        <taxon>Bacillati</taxon>
        <taxon>Bacillota</taxon>
        <taxon>Bacilli</taxon>
        <taxon>Bacillales</taxon>
        <taxon>Bacillaceae</taxon>
        <taxon>Bacillus</taxon>
        <taxon>Bacillus cereus group</taxon>
    </lineage>
</organism>
<geneLocation type="plasmid" evidence="1">
    <name>pAM65-52-3-235K</name>
</geneLocation>
<keyword evidence="1" id="KW-0614">Plasmid</keyword>
<dbReference type="PATRIC" id="fig|1430.6.peg.2137"/>
<dbReference type="AlphaFoldDB" id="A0A160LJX0"/>
<sequence length="264" mass="28920">MKTLTLTKEYIESVAKSLIHATPQEVLDFKALMEIHPQGEELVAALNEVGPRLIVEALLEALFADVEEAVCEEAKQEPTPNASSVSQFTAQELSNFISQQAPKAKIEPVFIPYIKPEPQVDISASIKEQVAYKNLVEGIKAQAESKPAFDLSASIKGQVVEQQAAKTNEEKIKGILNEIVEEIINEDAASEIISLDPNTIKLYEVAFSTVFFTKANVLGFAEPVEYAHEYTAYILSSLASYLVEEEGFELAFNVVEGKVVAGLV</sequence>
<evidence type="ECO:0000313" key="1">
    <source>
        <dbReference type="EMBL" id="AND28506.1"/>
    </source>
</evidence>
<dbReference type="RefSeq" id="WP_000855128.1">
    <property type="nucleotide sequence ID" value="NZ_CP013278.1"/>
</dbReference>
<reference evidence="1" key="1">
    <citation type="journal article" date="2017" name="Res. Microbiol.">
        <title>Comparative genomics of extrachromosomal elements in Bacillus thuringiensis subsp. israelensis.</title>
        <authorList>
            <person name="Bolotin A."/>
            <person name="Gillis A."/>
            <person name="Sanchis V."/>
            <person name="Nielsen-LeRoux C."/>
            <person name="Mahillon J."/>
            <person name="Lereclus D."/>
            <person name="Sorokin A."/>
        </authorList>
    </citation>
    <scope>NUCLEOTIDE SEQUENCE</scope>
    <source>
        <strain evidence="1">AM65-52</strain>
        <plasmid evidence="1">pAM65-52-3-235K</plasmid>
    </source>
</reference>
<protein>
    <submittedName>
        <fullName evidence="1">Uncharacterized protein</fullName>
    </submittedName>
</protein>